<dbReference type="RefSeq" id="WP_176239029.1">
    <property type="nucleotide sequence ID" value="NZ_AP024412.1"/>
</dbReference>
<dbReference type="Pfam" id="PF00583">
    <property type="entry name" value="Acetyltransf_1"/>
    <property type="match status" value="1"/>
</dbReference>
<dbReference type="AlphaFoldDB" id="A0A7U9TK77"/>
<reference evidence="6" key="1">
    <citation type="submission" date="2021-01" db="EMBL/GenBank/DDBJ databases">
        <title>Draft genome sequence of Acholeplasmataceae bacterium strain Mahy22.</title>
        <authorList>
            <person name="Watanabe M."/>
            <person name="Kojima H."/>
            <person name="Fukui M."/>
        </authorList>
    </citation>
    <scope>NUCLEOTIDE SEQUENCE</scope>
    <source>
        <strain evidence="6">Mahy22</strain>
    </source>
</reference>
<accession>A0A7U9TK77</accession>
<dbReference type="EC" id="2.3.1.266" evidence="5"/>
<dbReference type="EMBL" id="AP024412">
    <property type="protein sequence ID" value="BCR35153.1"/>
    <property type="molecule type" value="Genomic_DNA"/>
</dbReference>
<dbReference type="Gene3D" id="3.40.630.30">
    <property type="match status" value="1"/>
</dbReference>
<comment type="function">
    <text evidence="5">Acetylates the N-terminal alanine of ribosomal protein bS18.</text>
</comment>
<dbReference type="Proteomes" id="UP000620133">
    <property type="component" value="Chromosome"/>
</dbReference>
<dbReference type="InterPro" id="IPR000182">
    <property type="entry name" value="GNAT_dom"/>
</dbReference>
<evidence type="ECO:0000256" key="4">
    <source>
        <dbReference type="ARBA" id="ARBA00023315"/>
    </source>
</evidence>
<protein>
    <recommendedName>
        <fullName evidence="5">[Ribosomal protein bS18]-alanine N-acetyltransferase</fullName>
        <ecNumber evidence="5">2.3.1.266</ecNumber>
    </recommendedName>
</protein>
<keyword evidence="7" id="KW-1185">Reference proteome</keyword>
<evidence type="ECO:0000256" key="1">
    <source>
        <dbReference type="ARBA" id="ARBA00005395"/>
    </source>
</evidence>
<dbReference type="GO" id="GO:0005737">
    <property type="term" value="C:cytoplasm"/>
    <property type="evidence" value="ECO:0007669"/>
    <property type="project" value="UniProtKB-SubCell"/>
</dbReference>
<keyword evidence="4" id="KW-0012">Acyltransferase</keyword>
<comment type="subcellular location">
    <subcellularLocation>
        <location evidence="5">Cytoplasm</location>
    </subcellularLocation>
</comment>
<dbReference type="SUPFAM" id="SSF55729">
    <property type="entry name" value="Acyl-CoA N-acyltransferases (Nat)"/>
    <property type="match status" value="1"/>
</dbReference>
<dbReference type="GO" id="GO:0008999">
    <property type="term" value="F:protein-N-terminal-alanine acetyltransferase activity"/>
    <property type="evidence" value="ECO:0007669"/>
    <property type="project" value="UniProtKB-EC"/>
</dbReference>
<evidence type="ECO:0000313" key="7">
    <source>
        <dbReference type="Proteomes" id="UP000620133"/>
    </source>
</evidence>
<comment type="similarity">
    <text evidence="1 5">Belongs to the acetyltransferase family. RimI subfamily.</text>
</comment>
<name>A0A7U9TK77_9MOLU</name>
<dbReference type="InterPro" id="IPR050680">
    <property type="entry name" value="YpeA/RimI_acetyltransf"/>
</dbReference>
<organism evidence="6 7">
    <name type="scientific">Mariniplasma anaerobium</name>
    <dbReference type="NCBI Taxonomy" id="2735436"/>
    <lineage>
        <taxon>Bacteria</taxon>
        <taxon>Bacillati</taxon>
        <taxon>Mycoplasmatota</taxon>
        <taxon>Mollicutes</taxon>
        <taxon>Acholeplasmatales</taxon>
        <taxon>Acholeplasmataceae</taxon>
        <taxon>Mariniplasma</taxon>
    </lineage>
</organism>
<dbReference type="PANTHER" id="PTHR43420">
    <property type="entry name" value="ACETYLTRANSFERASE"/>
    <property type="match status" value="1"/>
</dbReference>
<sequence>MIRKAEVKDIFYIVKLEKKVFNQSLGEKFILQELIDNPFSHYFVYERGNEVIGYIGFRVYDNQAEMMNFAVLPDHQNEGLGTELLTYTTNYLIDLKVKMMTLEVRKSNKKAQHIYEKIGFKVSHIRKKYYENEDGYVCIKEVK</sequence>
<dbReference type="PROSITE" id="PS51186">
    <property type="entry name" value="GNAT"/>
    <property type="match status" value="1"/>
</dbReference>
<proteinExistence type="inferred from homology"/>
<keyword evidence="3" id="KW-0808">Transferase</keyword>
<gene>
    <name evidence="6" type="primary">rimI</name>
    <name evidence="6" type="ORF">MPAN_000460</name>
</gene>
<dbReference type="InterPro" id="IPR016181">
    <property type="entry name" value="Acyl_CoA_acyltransferase"/>
</dbReference>
<dbReference type="PANTHER" id="PTHR43420:SF44">
    <property type="entry name" value="ACETYLTRANSFERASE YPEA"/>
    <property type="match status" value="1"/>
</dbReference>
<dbReference type="InterPro" id="IPR006464">
    <property type="entry name" value="AcTrfase_RimI/Ard1"/>
</dbReference>
<dbReference type="CDD" id="cd04301">
    <property type="entry name" value="NAT_SF"/>
    <property type="match status" value="1"/>
</dbReference>
<evidence type="ECO:0000256" key="2">
    <source>
        <dbReference type="ARBA" id="ARBA00022490"/>
    </source>
</evidence>
<evidence type="ECO:0000256" key="5">
    <source>
        <dbReference type="RuleBase" id="RU363094"/>
    </source>
</evidence>
<keyword evidence="2 5" id="KW-0963">Cytoplasm</keyword>
<dbReference type="NCBIfam" id="TIGR01575">
    <property type="entry name" value="rimI"/>
    <property type="match status" value="1"/>
</dbReference>
<comment type="catalytic activity">
    <reaction evidence="5">
        <text>N-terminal L-alanyl-[ribosomal protein bS18] + acetyl-CoA = N-terminal N(alpha)-acetyl-L-alanyl-[ribosomal protein bS18] + CoA + H(+)</text>
        <dbReference type="Rhea" id="RHEA:43756"/>
        <dbReference type="Rhea" id="RHEA-COMP:10676"/>
        <dbReference type="Rhea" id="RHEA-COMP:10677"/>
        <dbReference type="ChEBI" id="CHEBI:15378"/>
        <dbReference type="ChEBI" id="CHEBI:57287"/>
        <dbReference type="ChEBI" id="CHEBI:57288"/>
        <dbReference type="ChEBI" id="CHEBI:64718"/>
        <dbReference type="ChEBI" id="CHEBI:83683"/>
        <dbReference type="EC" id="2.3.1.266"/>
    </reaction>
</comment>
<evidence type="ECO:0000313" key="6">
    <source>
        <dbReference type="EMBL" id="BCR35153.1"/>
    </source>
</evidence>
<evidence type="ECO:0000256" key="3">
    <source>
        <dbReference type="ARBA" id="ARBA00022679"/>
    </source>
</evidence>
<dbReference type="KEGG" id="manr:MPAN_000460"/>